<dbReference type="OrthoDB" id="10439247at2759"/>
<evidence type="ECO:0000313" key="1">
    <source>
        <dbReference type="EMBL" id="KXT01093.1"/>
    </source>
</evidence>
<sequence length="280" mass="32249">MKEIYVLKARIDWQDLNVFVAIQRYRAMQYVANQMLELLDMLLLRLSAYPENTQTIKDVVVFLEHINHRSSNGETLLHTLGDRAGLCATQHWALHDDKTLYPPAESASSPSSDSLASPSSWIRDAITCIFNIPDAIRLIASTTASAPSTERPRRLHWKQRYFKGDDIDCPDALTMLQSRHWVYQELISIKLSEEGGLEDGDSLNDNEQIPVTTPRELDYDDWNCRCPGWRDHLAELSGKGLRMGNTPYGKKRDWRCFKRASHGKRYVRLELPYDLEERLG</sequence>
<dbReference type="EMBL" id="LFZN01000062">
    <property type="protein sequence ID" value="KXT01093.1"/>
    <property type="molecule type" value="Genomic_DNA"/>
</dbReference>
<comment type="caution">
    <text evidence="1">The sequence shown here is derived from an EMBL/GenBank/DDBJ whole genome shotgun (WGS) entry which is preliminary data.</text>
</comment>
<proteinExistence type="predicted"/>
<protein>
    <submittedName>
        <fullName evidence="1">Uncharacterized protein</fullName>
    </submittedName>
</protein>
<name>A0A139HF73_9PEZI</name>
<keyword evidence="2" id="KW-1185">Reference proteome</keyword>
<organism evidence="1 2">
    <name type="scientific">Pseudocercospora eumusae</name>
    <dbReference type="NCBI Taxonomy" id="321146"/>
    <lineage>
        <taxon>Eukaryota</taxon>
        <taxon>Fungi</taxon>
        <taxon>Dikarya</taxon>
        <taxon>Ascomycota</taxon>
        <taxon>Pezizomycotina</taxon>
        <taxon>Dothideomycetes</taxon>
        <taxon>Dothideomycetidae</taxon>
        <taxon>Mycosphaerellales</taxon>
        <taxon>Mycosphaerellaceae</taxon>
        <taxon>Pseudocercospora</taxon>
    </lineage>
</organism>
<evidence type="ECO:0000313" key="2">
    <source>
        <dbReference type="Proteomes" id="UP000070133"/>
    </source>
</evidence>
<reference evidence="1 2" key="1">
    <citation type="submission" date="2015-07" db="EMBL/GenBank/DDBJ databases">
        <title>Comparative genomics of the Sigatoka disease complex on banana suggests a link between parallel evolutionary changes in Pseudocercospora fijiensis and Pseudocercospora eumusae and increased virulence on the banana host.</title>
        <authorList>
            <person name="Chang T.-C."/>
            <person name="Salvucci A."/>
            <person name="Crous P.W."/>
            <person name="Stergiopoulos I."/>
        </authorList>
    </citation>
    <scope>NUCLEOTIDE SEQUENCE [LARGE SCALE GENOMIC DNA]</scope>
    <source>
        <strain evidence="1 2">CBS 114824</strain>
    </source>
</reference>
<accession>A0A139HF73</accession>
<dbReference type="Proteomes" id="UP000070133">
    <property type="component" value="Unassembled WGS sequence"/>
</dbReference>
<gene>
    <name evidence="1" type="ORF">AC578_4144</name>
</gene>
<dbReference type="AlphaFoldDB" id="A0A139HF73"/>